<evidence type="ECO:0000256" key="4">
    <source>
        <dbReference type="ARBA" id="ARBA00022729"/>
    </source>
</evidence>
<comment type="similarity">
    <text evidence="2">Belongs to the nematode transthyretin-like family.</text>
</comment>
<proteinExistence type="inferred from homology"/>
<keyword evidence="6" id="KW-1185">Reference proteome</keyword>
<evidence type="ECO:0000313" key="6">
    <source>
        <dbReference type="Proteomes" id="UP000887574"/>
    </source>
</evidence>
<evidence type="ECO:0000256" key="2">
    <source>
        <dbReference type="ARBA" id="ARBA00010112"/>
    </source>
</evidence>
<evidence type="ECO:0000256" key="5">
    <source>
        <dbReference type="SAM" id="Phobius"/>
    </source>
</evidence>
<keyword evidence="5" id="KW-1133">Transmembrane helix</keyword>
<name>A0A915EG94_9BILA</name>
<dbReference type="InterPro" id="IPR038479">
    <property type="entry name" value="Transthyretin-like_sf"/>
</dbReference>
<comment type="subcellular location">
    <subcellularLocation>
        <location evidence="1">Secreted</location>
    </subcellularLocation>
</comment>
<feature type="transmembrane region" description="Helical" evidence="5">
    <location>
        <begin position="79"/>
        <end position="99"/>
    </location>
</feature>
<organism evidence="6 7">
    <name type="scientific">Ditylenchus dipsaci</name>
    <dbReference type="NCBI Taxonomy" id="166011"/>
    <lineage>
        <taxon>Eukaryota</taxon>
        <taxon>Metazoa</taxon>
        <taxon>Ecdysozoa</taxon>
        <taxon>Nematoda</taxon>
        <taxon>Chromadorea</taxon>
        <taxon>Rhabditida</taxon>
        <taxon>Tylenchina</taxon>
        <taxon>Tylenchomorpha</taxon>
        <taxon>Sphaerularioidea</taxon>
        <taxon>Anguinidae</taxon>
        <taxon>Anguininae</taxon>
        <taxon>Ditylenchus</taxon>
    </lineage>
</organism>
<dbReference type="Gene3D" id="2.60.40.3330">
    <property type="match status" value="1"/>
</dbReference>
<dbReference type="WBParaSite" id="jg6360">
    <property type="protein sequence ID" value="jg6360"/>
    <property type="gene ID" value="jg6360"/>
</dbReference>
<evidence type="ECO:0000256" key="1">
    <source>
        <dbReference type="ARBA" id="ARBA00004613"/>
    </source>
</evidence>
<evidence type="ECO:0000256" key="3">
    <source>
        <dbReference type="ARBA" id="ARBA00022525"/>
    </source>
</evidence>
<protein>
    <submittedName>
        <fullName evidence="7">Uncharacterized protein</fullName>
    </submittedName>
</protein>
<keyword evidence="4" id="KW-0732">Signal</keyword>
<keyword evidence="5" id="KW-0812">Transmembrane</keyword>
<dbReference type="Proteomes" id="UP000887574">
    <property type="component" value="Unplaced"/>
</dbReference>
<dbReference type="InterPro" id="IPR001534">
    <property type="entry name" value="Transthyretin-like"/>
</dbReference>
<dbReference type="GO" id="GO:0005576">
    <property type="term" value="C:extracellular region"/>
    <property type="evidence" value="ECO:0007669"/>
    <property type="project" value="UniProtKB-SubCell"/>
</dbReference>
<keyword evidence="5" id="KW-0472">Membrane</keyword>
<dbReference type="PANTHER" id="PTHR21700">
    <property type="entry name" value="TRANSTHYRETIN-LIKE FAMILY PROTEIN-RELATED"/>
    <property type="match status" value="1"/>
</dbReference>
<accession>A0A915EG94</accession>
<keyword evidence="3" id="KW-0964">Secreted</keyword>
<sequence length="221" mass="24721">MEELNNKCINVKSDRSFHARRAWLSDHFSHHHKKAFSQQVTALCKAKISMFSQQLGSILNIIEAIEHLIPKKDGFHLEMLIHALLVALLVVSCSGLLGIGRKQSAGVRGILMCDGKPASDVEVKLYDDDRGIDTDDLLAHGKTDSEGKFELKGYTHEITTIDPKVNIYHDCDDLITPCQRKLSIMLPDKYVSAGETPEQYYNVGILELSGTFKGETRDCIH</sequence>
<dbReference type="GO" id="GO:0009986">
    <property type="term" value="C:cell surface"/>
    <property type="evidence" value="ECO:0007669"/>
    <property type="project" value="InterPro"/>
</dbReference>
<dbReference type="Pfam" id="PF01060">
    <property type="entry name" value="TTR-52"/>
    <property type="match status" value="1"/>
</dbReference>
<dbReference type="PANTHER" id="PTHR21700:SF3">
    <property type="entry name" value="TRANSTHYRETIN-LIKE PROTEIN 5"/>
    <property type="match status" value="1"/>
</dbReference>
<dbReference type="AlphaFoldDB" id="A0A915EG94"/>
<evidence type="ECO:0000313" key="7">
    <source>
        <dbReference type="WBParaSite" id="jg6360"/>
    </source>
</evidence>
<reference evidence="7" key="1">
    <citation type="submission" date="2022-11" db="UniProtKB">
        <authorList>
            <consortium name="WormBaseParasite"/>
        </authorList>
    </citation>
    <scope>IDENTIFICATION</scope>
</reference>